<evidence type="ECO:0000313" key="2">
    <source>
        <dbReference type="EMBL" id="CUU41540.1"/>
    </source>
</evidence>
<proteinExistence type="predicted"/>
<dbReference type="RefSeq" id="WP_055036755.1">
    <property type="nucleotide sequence ID" value="NZ_AP014854.2"/>
</dbReference>
<evidence type="ECO:0000313" key="1">
    <source>
        <dbReference type="EMBL" id="BAR97819.1"/>
    </source>
</evidence>
<protein>
    <submittedName>
        <fullName evidence="2">Uncharacterized protein</fullName>
    </submittedName>
</protein>
<dbReference type="KEGG" id="bvr:BVIR_1090"/>
<reference evidence="1" key="1">
    <citation type="journal article" date="2015" name="Genome Announc.">
        <title>Complete Genome Sequence of the Bacteriochlorophyll b-Producing Photosynthetic Bacterium Blastochloris viridis.</title>
        <authorList>
            <person name="Tsukatani Y."/>
            <person name="Hirose Y."/>
            <person name="Harada J."/>
            <person name="Misawa N."/>
            <person name="Mori K."/>
            <person name="Inoue K."/>
            <person name="Tamiaki H."/>
        </authorList>
    </citation>
    <scope>NUCLEOTIDE SEQUENCE [LARGE SCALE GENOMIC DNA]</scope>
    <source>
        <strain evidence="1">DSM 133</strain>
    </source>
</reference>
<keyword evidence="3" id="KW-1185">Reference proteome</keyword>
<evidence type="ECO:0000313" key="3">
    <source>
        <dbReference type="Proteomes" id="UP000065734"/>
    </source>
</evidence>
<sequence length="71" mass="7695">MMQRVSGSIVVRLHGLFAELAGAVLWANDPGDRAAFAVSKQTFHTFDALFARNGADMSRRLIAVSVVSAWC</sequence>
<reference evidence="3" key="3">
    <citation type="journal article" date="2016" name="Genome Announc.">
        <title>Revised genome sequence of the purple photosynthetic bacterium Blastochloris viridis.</title>
        <authorList>
            <person name="Liu L.N."/>
            <person name="Faulkner M."/>
            <person name="Liu X."/>
            <person name="Huang F."/>
            <person name="Darby A.C."/>
            <person name="Hall N."/>
        </authorList>
    </citation>
    <scope>NUCLEOTIDE SEQUENCE [LARGE SCALE GENOMIC DNA]</scope>
    <source>
        <strain evidence="3">ATCC 19567 / DSM 133 / F</strain>
    </source>
</reference>
<organism evidence="2 3">
    <name type="scientific">Blastochloris viridis</name>
    <name type="common">Rhodopseudomonas viridis</name>
    <dbReference type="NCBI Taxonomy" id="1079"/>
    <lineage>
        <taxon>Bacteria</taxon>
        <taxon>Pseudomonadati</taxon>
        <taxon>Pseudomonadota</taxon>
        <taxon>Alphaproteobacteria</taxon>
        <taxon>Hyphomicrobiales</taxon>
        <taxon>Blastochloridaceae</taxon>
        <taxon>Blastochloris</taxon>
    </lineage>
</organism>
<dbReference type="Proteomes" id="UP000065734">
    <property type="component" value="Chromosome I"/>
</dbReference>
<reference evidence="2" key="2">
    <citation type="submission" date="2015-11" db="EMBL/GenBank/DDBJ databases">
        <authorList>
            <person name="Zhang Y."/>
            <person name="Guo Z."/>
        </authorList>
    </citation>
    <scope>NUCLEOTIDE SEQUENCE</scope>
    <source>
        <strain evidence="2">1</strain>
    </source>
</reference>
<dbReference type="EMBL" id="AP014854">
    <property type="protein sequence ID" value="BAR97819.1"/>
    <property type="molecule type" value="Genomic_DNA"/>
</dbReference>
<dbReference type="EMBL" id="LN907867">
    <property type="protein sequence ID" value="CUU41540.1"/>
    <property type="molecule type" value="Genomic_DNA"/>
</dbReference>
<accession>A0A0H5B9U7</accession>
<gene>
    <name evidence="1" type="ORF">BV133_226</name>
    <name evidence="2" type="ORF">BVIRIDIS_05330</name>
</gene>
<dbReference type="AlphaFoldDB" id="A0A0H5B9U7"/>
<name>A0A0H5B9U7_BLAVI</name>